<sequence>MFGDSVLSQLTLNLIAVRLISKVAIYTTLLNPLSKYALVVTPIAAAIEERIRGAVDVSVAVRTLLVLSTVAVPLAVPSCTSWRWCDRCSSSPPLAGRRATPAFPPPAAAPALSARRGREREEGAVRREKEQEGGGEKVSGREGLTEPVAPNASLRVVPQPKASEGRISQLRNALSPRGTTPTENDMYVTRPMSRYQDNPQAAAEPPPDGPGSGILVVEDEAAVERATRWWGLWLDRQVYGLPFPQSRKLKVEYATARMDGGGRAGTTHRTHTHTDRDDVVFVPVVGQPLSSGRYYAVRATGRHAGKVSACSREEDVVTCCGLWSFANDASPRPFVRGDVYQQVEVVQLSRRGGFRAVAVAPDGVPPGYLRRKGWKVHTSASTSCNLTDTAHGTDWPLRRRMPDLESFDVGVGGSTPVVVGRWYCPFMFIKDGGEQWLKDQMEWELEKGGWVAGNGDDVERIKRVERHDGLGGHWDKFGCYLLVERFVLTRMDGSVALTYEFRHTDKITTKWEERKMYVTRPMSRYQDDPDAAAEPPPEDPGSGFLVVEDEVAVARATRWWGLWADRQVYGLPFPQSRQLEVEYTASIGAGRNRLTYTHRDDVVFVPVVGQPLSSGRYYAARATGRHAGKVSACSREEDMVTCCGLWSLVNDVPPRPFDRGDVYQQVEVLRLPPRGRGFTAVAVAPDGIPPGYLRREAWKVHTSASTSYDLADAAHGTDWPLRRRMPDLDSFDVGVGGSPPVVVGRWYCPFMFINDGGEQRLKDQVKRCMFYEMTLEQRWEEIYTRDNAHRGRRSTSSKDNEVEVSATVRRSTALLGGTDAVRGGGPQMVDGVMWFRPAAPPTNSGTAGGVGLDMVVWEKMKWELERGGWVAGNGDVESIERGERREARPGQWDKFGCYLLLESFVLRRMDGSVALTCGFRHTGKIRTKWV</sequence>
<reference evidence="2" key="2">
    <citation type="submission" date="2015-06" db="UniProtKB">
        <authorList>
            <consortium name="EnsemblPlants"/>
        </authorList>
    </citation>
    <scope>IDENTIFICATION</scope>
</reference>
<dbReference type="Proteomes" id="UP000008022">
    <property type="component" value="Unassembled WGS sequence"/>
</dbReference>
<dbReference type="OMA" id="FPISCKN"/>
<feature type="region of interest" description="Disordered" evidence="1">
    <location>
        <begin position="95"/>
        <end position="151"/>
    </location>
</feature>
<accession>A0A0E0QIZ7</accession>
<keyword evidence="3" id="KW-1185">Reference proteome</keyword>
<dbReference type="PANTHER" id="PTHR31050">
    <property type="entry name" value="OS08G0413200 PROTEIN"/>
    <property type="match status" value="1"/>
</dbReference>
<dbReference type="Gramene" id="ORUFI08G16440.4">
    <property type="protein sequence ID" value="ORUFI08G16440.4"/>
    <property type="gene ID" value="ORUFI08G16440"/>
</dbReference>
<organism evidence="2 3">
    <name type="scientific">Oryza rufipogon</name>
    <name type="common">Brownbeard rice</name>
    <name type="synonym">Asian wild rice</name>
    <dbReference type="NCBI Taxonomy" id="4529"/>
    <lineage>
        <taxon>Eukaryota</taxon>
        <taxon>Viridiplantae</taxon>
        <taxon>Streptophyta</taxon>
        <taxon>Embryophyta</taxon>
        <taxon>Tracheophyta</taxon>
        <taxon>Spermatophyta</taxon>
        <taxon>Magnoliopsida</taxon>
        <taxon>Liliopsida</taxon>
        <taxon>Poales</taxon>
        <taxon>Poaceae</taxon>
        <taxon>BOP clade</taxon>
        <taxon>Oryzoideae</taxon>
        <taxon>Oryzeae</taxon>
        <taxon>Oryzinae</taxon>
        <taxon>Oryza</taxon>
    </lineage>
</organism>
<evidence type="ECO:0000313" key="3">
    <source>
        <dbReference type="Proteomes" id="UP000008022"/>
    </source>
</evidence>
<reference evidence="3" key="1">
    <citation type="submission" date="2013-06" db="EMBL/GenBank/DDBJ databases">
        <authorList>
            <person name="Zhao Q."/>
        </authorList>
    </citation>
    <scope>NUCLEOTIDE SEQUENCE</scope>
    <source>
        <strain evidence="3">cv. W1943</strain>
    </source>
</reference>
<dbReference type="AlphaFoldDB" id="A0A0E0QIZ7"/>
<name>A0A0E0QIZ7_ORYRU</name>
<protein>
    <submittedName>
        <fullName evidence="2">Uncharacterized protein</fullName>
    </submittedName>
</protein>
<evidence type="ECO:0000256" key="1">
    <source>
        <dbReference type="SAM" id="MobiDB-lite"/>
    </source>
</evidence>
<dbReference type="PANTHER" id="PTHR31050:SF15">
    <property type="entry name" value="OS08G0413200 PROTEIN"/>
    <property type="match status" value="1"/>
</dbReference>
<feature type="compositionally biased region" description="Basic and acidic residues" evidence="1">
    <location>
        <begin position="116"/>
        <end position="144"/>
    </location>
</feature>
<dbReference type="HOGENOM" id="CLU_362225_0_0_1"/>
<dbReference type="EnsemblPlants" id="ORUFI08G16440.4">
    <property type="protein sequence ID" value="ORUFI08G16440.4"/>
    <property type="gene ID" value="ORUFI08G16440"/>
</dbReference>
<proteinExistence type="predicted"/>
<evidence type="ECO:0000313" key="2">
    <source>
        <dbReference type="EnsemblPlants" id="ORUFI08G16440.4"/>
    </source>
</evidence>
<dbReference type="Pfam" id="PF06880">
    <property type="entry name" value="DUF1262"/>
    <property type="match status" value="2"/>
</dbReference>
<dbReference type="InterPro" id="IPR010683">
    <property type="entry name" value="DUF1262"/>
</dbReference>